<keyword evidence="3 9" id="KW-0378">Hydrolase</keyword>
<dbReference type="InterPro" id="IPR006034">
    <property type="entry name" value="Asparaginase/glutaminase-like"/>
</dbReference>
<evidence type="ECO:0000313" key="10">
    <source>
        <dbReference type="Proteomes" id="UP001160499"/>
    </source>
</evidence>
<dbReference type="SMART" id="SM00870">
    <property type="entry name" value="Asparaginase"/>
    <property type="match status" value="1"/>
</dbReference>
<evidence type="ECO:0000259" key="8">
    <source>
        <dbReference type="Pfam" id="PF17763"/>
    </source>
</evidence>
<protein>
    <recommendedName>
        <fullName evidence="2">asparaginase</fullName>
        <ecNumber evidence="2">3.5.1.1</ecNumber>
    </recommendedName>
</protein>
<dbReference type="PROSITE" id="PS00917">
    <property type="entry name" value="ASN_GLN_ASE_2"/>
    <property type="match status" value="1"/>
</dbReference>
<organism evidence="9 10">
    <name type="scientific">Streptomyces pseudovenezuelae</name>
    <dbReference type="NCBI Taxonomy" id="67350"/>
    <lineage>
        <taxon>Bacteria</taxon>
        <taxon>Bacillati</taxon>
        <taxon>Actinomycetota</taxon>
        <taxon>Actinomycetes</taxon>
        <taxon>Kitasatosporales</taxon>
        <taxon>Streptomycetaceae</taxon>
        <taxon>Streptomyces</taxon>
        <taxon>Streptomyces aurantiacus group</taxon>
    </lineage>
</organism>
<dbReference type="Pfam" id="PF17763">
    <property type="entry name" value="Asparaginase_C"/>
    <property type="match status" value="1"/>
</dbReference>
<feature type="domain" description="L-asparaginase N-terminal" evidence="7">
    <location>
        <begin position="4"/>
        <end position="188"/>
    </location>
</feature>
<comment type="similarity">
    <text evidence="1">Belongs to the asparaginase 1 family.</text>
</comment>
<dbReference type="Proteomes" id="UP001160499">
    <property type="component" value="Unassembled WGS sequence"/>
</dbReference>
<evidence type="ECO:0000313" key="9">
    <source>
        <dbReference type="EMBL" id="MDH6222042.1"/>
    </source>
</evidence>
<dbReference type="InterPro" id="IPR040919">
    <property type="entry name" value="Asparaginase_C"/>
</dbReference>
<dbReference type="PANTHER" id="PTHR11707">
    <property type="entry name" value="L-ASPARAGINASE"/>
    <property type="match status" value="1"/>
</dbReference>
<dbReference type="InterPro" id="IPR027473">
    <property type="entry name" value="L-asparaginase_C"/>
</dbReference>
<keyword evidence="10" id="KW-1185">Reference proteome</keyword>
<comment type="catalytic activity">
    <reaction evidence="4">
        <text>L-asparagine + H2O = L-aspartate + NH4(+)</text>
        <dbReference type="Rhea" id="RHEA:21016"/>
        <dbReference type="ChEBI" id="CHEBI:15377"/>
        <dbReference type="ChEBI" id="CHEBI:28938"/>
        <dbReference type="ChEBI" id="CHEBI:29991"/>
        <dbReference type="ChEBI" id="CHEBI:58048"/>
        <dbReference type="EC" id="3.5.1.1"/>
    </reaction>
</comment>
<dbReference type="CDD" id="cd08964">
    <property type="entry name" value="L-asparaginase_II"/>
    <property type="match status" value="1"/>
</dbReference>
<dbReference type="PROSITE" id="PS51732">
    <property type="entry name" value="ASN_GLN_ASE_3"/>
    <property type="match status" value="1"/>
</dbReference>
<dbReference type="InterPro" id="IPR036152">
    <property type="entry name" value="Asp/glu_Ase-like_sf"/>
</dbReference>
<gene>
    <name evidence="9" type="ORF">M2283_009389</name>
</gene>
<dbReference type="SFLD" id="SFLDS00057">
    <property type="entry name" value="Glutaminase/Asparaginase"/>
    <property type="match status" value="1"/>
</dbReference>
<dbReference type="PROSITE" id="PS00144">
    <property type="entry name" value="ASN_GLN_ASE_1"/>
    <property type="match status" value="1"/>
</dbReference>
<comment type="caution">
    <text evidence="9">The sequence shown here is derived from an EMBL/GenBank/DDBJ whole genome shotgun (WGS) entry which is preliminary data.</text>
</comment>
<dbReference type="InterPro" id="IPR004550">
    <property type="entry name" value="AsnASE_II"/>
</dbReference>
<dbReference type="Gene3D" id="3.40.50.1170">
    <property type="entry name" value="L-asparaginase, N-terminal domain"/>
    <property type="match status" value="1"/>
</dbReference>
<dbReference type="PRINTS" id="PR00139">
    <property type="entry name" value="ASNGLNASE"/>
</dbReference>
<evidence type="ECO:0000256" key="4">
    <source>
        <dbReference type="ARBA" id="ARBA00049366"/>
    </source>
</evidence>
<feature type="active site" evidence="6">
    <location>
        <position position="87"/>
    </location>
</feature>
<dbReference type="Pfam" id="PF00710">
    <property type="entry name" value="Asparaginase"/>
    <property type="match status" value="1"/>
</dbReference>
<evidence type="ECO:0000256" key="3">
    <source>
        <dbReference type="ARBA" id="ARBA00022801"/>
    </source>
</evidence>
<evidence type="ECO:0000256" key="5">
    <source>
        <dbReference type="PROSITE-ProRule" id="PRU10099"/>
    </source>
</evidence>
<dbReference type="PIRSF" id="PIRSF500176">
    <property type="entry name" value="L_ASNase"/>
    <property type="match status" value="1"/>
</dbReference>
<dbReference type="Gene3D" id="3.40.50.40">
    <property type="match status" value="1"/>
</dbReference>
<feature type="active site" evidence="5">
    <location>
        <position position="12"/>
    </location>
</feature>
<evidence type="ECO:0000256" key="6">
    <source>
        <dbReference type="PROSITE-ProRule" id="PRU10100"/>
    </source>
</evidence>
<proteinExistence type="inferred from homology"/>
<dbReference type="InterPro" id="IPR037152">
    <property type="entry name" value="L-asparaginase_N_sf"/>
</dbReference>
<dbReference type="PANTHER" id="PTHR11707:SF28">
    <property type="entry name" value="60 KDA LYSOPHOSPHOLIPASE"/>
    <property type="match status" value="1"/>
</dbReference>
<dbReference type="InterPro" id="IPR027474">
    <property type="entry name" value="L-asparaginase_N"/>
</dbReference>
<accession>A0ABT6M0H2</accession>
<dbReference type="SUPFAM" id="SSF53774">
    <property type="entry name" value="Glutaminase/Asparaginase"/>
    <property type="match status" value="1"/>
</dbReference>
<evidence type="ECO:0000259" key="7">
    <source>
        <dbReference type="Pfam" id="PF00710"/>
    </source>
</evidence>
<evidence type="ECO:0000256" key="2">
    <source>
        <dbReference type="ARBA" id="ARBA00012920"/>
    </source>
</evidence>
<dbReference type="EC" id="3.5.1.1" evidence="2"/>
<dbReference type="EMBL" id="JARXVH010000028">
    <property type="protein sequence ID" value="MDH6222042.1"/>
    <property type="molecule type" value="Genomic_DNA"/>
</dbReference>
<sequence length="344" mass="34985">MRTVVVITTGGTIASTSDEDGAKVASVSGATLMSGLPAGGSVSVRVVEAMNRNSYDIGFEQMDEISRLVKEALADIDTCGVVVTHGTDTLEESAMLVDLFHQDPRPVVFTGAQLSHDNQATDGPRNLCDAIAAAAAADARGLGVLVCFAGVLHSARGTRKVHNSADSAFLDADHGPLGTVIGDGCVRVHTRLRRAPTGLPPSVVIAGTRVDIVATFPGADAAALEAVLAKGARGVVLQATGYGNANAEIVAAVERCTRAGVHVVLSSRVAAGVIKPVYGGGGGGVDLVAAGAISSGHLRPSQARILLAALIASGRTREEIVPAFAAEPDRYIESPEAVTPSLST</sequence>
<feature type="domain" description="Asparaginase/glutaminase C-terminal" evidence="8">
    <location>
        <begin position="209"/>
        <end position="324"/>
    </location>
</feature>
<dbReference type="PIRSF" id="PIRSF001220">
    <property type="entry name" value="L-ASNase_gatD"/>
    <property type="match status" value="1"/>
</dbReference>
<dbReference type="InterPro" id="IPR027475">
    <property type="entry name" value="Asparaginase/glutaminase_AS2"/>
</dbReference>
<name>A0ABT6M0H2_9ACTN</name>
<dbReference type="GO" id="GO:0004067">
    <property type="term" value="F:asparaginase activity"/>
    <property type="evidence" value="ECO:0007669"/>
    <property type="project" value="UniProtKB-EC"/>
</dbReference>
<reference evidence="9 10" key="1">
    <citation type="submission" date="2023-04" db="EMBL/GenBank/DDBJ databases">
        <title>Forest soil microbial communities from Buena Vista Peninsula, Colon Province, Panama.</title>
        <authorList>
            <person name="Bouskill N."/>
        </authorList>
    </citation>
    <scope>NUCLEOTIDE SEQUENCE [LARGE SCALE GENOMIC DNA]</scope>
    <source>
        <strain evidence="9 10">GGS1</strain>
    </source>
</reference>
<evidence type="ECO:0000256" key="1">
    <source>
        <dbReference type="ARBA" id="ARBA00010518"/>
    </source>
</evidence>
<dbReference type="InterPro" id="IPR020827">
    <property type="entry name" value="Asparaginase/glutaminase_AS1"/>
</dbReference>